<reference evidence="1 2" key="2">
    <citation type="journal article" date="2017" name="Genome Biol.">
        <title>New reference genome sequences of hot pepper reveal the massive evolution of plant disease-resistance genes by retroduplication.</title>
        <authorList>
            <person name="Kim S."/>
            <person name="Park J."/>
            <person name="Yeom S.I."/>
            <person name="Kim Y.M."/>
            <person name="Seo E."/>
            <person name="Kim K.T."/>
            <person name="Kim M.S."/>
            <person name="Lee J.M."/>
            <person name="Cheong K."/>
            <person name="Shin H.S."/>
            <person name="Kim S.B."/>
            <person name="Han K."/>
            <person name="Lee J."/>
            <person name="Park M."/>
            <person name="Lee H.A."/>
            <person name="Lee H.Y."/>
            <person name="Lee Y."/>
            <person name="Oh S."/>
            <person name="Lee J.H."/>
            <person name="Choi E."/>
            <person name="Choi E."/>
            <person name="Lee S.E."/>
            <person name="Jeon J."/>
            <person name="Kim H."/>
            <person name="Choi G."/>
            <person name="Song H."/>
            <person name="Lee J."/>
            <person name="Lee S.C."/>
            <person name="Kwon J.K."/>
            <person name="Lee H.Y."/>
            <person name="Koo N."/>
            <person name="Hong Y."/>
            <person name="Kim R.W."/>
            <person name="Kang W.H."/>
            <person name="Huh J.H."/>
            <person name="Kang B.C."/>
            <person name="Yang T.J."/>
            <person name="Lee Y.H."/>
            <person name="Bennetzen J.L."/>
            <person name="Choi D."/>
        </authorList>
    </citation>
    <scope>NUCLEOTIDE SEQUENCE [LARGE SCALE GENOMIC DNA]</scope>
    <source>
        <strain evidence="2">cv. CM334</strain>
    </source>
</reference>
<proteinExistence type="predicted"/>
<evidence type="ECO:0000313" key="1">
    <source>
        <dbReference type="EMBL" id="PHT63205.1"/>
    </source>
</evidence>
<sequence length="120" mass="13419">MRIVATTSTVFCYLLVYFLLVHQIVSLGNYNKIGSIDDDCDMIMWRIGAIIDPTTIVGKEQKVAMEMALDDFNAQNSKCSQLVFNFAHSHAPASSLAEALLSVYFLSNSYYLTSVDMTFN</sequence>
<gene>
    <name evidence="1" type="ORF">T459_32920</name>
</gene>
<evidence type="ECO:0000313" key="2">
    <source>
        <dbReference type="Proteomes" id="UP000222542"/>
    </source>
</evidence>
<organism evidence="1 2">
    <name type="scientific">Capsicum annuum</name>
    <name type="common">Capsicum pepper</name>
    <dbReference type="NCBI Taxonomy" id="4072"/>
    <lineage>
        <taxon>Eukaryota</taxon>
        <taxon>Viridiplantae</taxon>
        <taxon>Streptophyta</taxon>
        <taxon>Embryophyta</taxon>
        <taxon>Tracheophyta</taxon>
        <taxon>Spermatophyta</taxon>
        <taxon>Magnoliopsida</taxon>
        <taxon>eudicotyledons</taxon>
        <taxon>Gunneridae</taxon>
        <taxon>Pentapetalae</taxon>
        <taxon>asterids</taxon>
        <taxon>lamiids</taxon>
        <taxon>Solanales</taxon>
        <taxon>Solanaceae</taxon>
        <taxon>Solanoideae</taxon>
        <taxon>Capsiceae</taxon>
        <taxon>Capsicum</taxon>
    </lineage>
</organism>
<name>A0A2G2Y0D5_CAPAN</name>
<dbReference type="EMBL" id="AYRZ02000042">
    <property type="protein sequence ID" value="PHT63205.1"/>
    <property type="molecule type" value="Genomic_DNA"/>
</dbReference>
<dbReference type="AlphaFoldDB" id="A0A2G2Y0D5"/>
<dbReference type="Gramene" id="PHT63205">
    <property type="protein sequence ID" value="PHT63205"/>
    <property type="gene ID" value="T459_32920"/>
</dbReference>
<protein>
    <submittedName>
        <fullName evidence="1">Uncharacterized protein</fullName>
    </submittedName>
</protein>
<accession>A0A2G2Y0D5</accession>
<dbReference type="Proteomes" id="UP000222542">
    <property type="component" value="Unassembled WGS sequence"/>
</dbReference>
<comment type="caution">
    <text evidence="1">The sequence shown here is derived from an EMBL/GenBank/DDBJ whole genome shotgun (WGS) entry which is preliminary data.</text>
</comment>
<reference evidence="1 2" key="1">
    <citation type="journal article" date="2014" name="Nat. Genet.">
        <title>Genome sequence of the hot pepper provides insights into the evolution of pungency in Capsicum species.</title>
        <authorList>
            <person name="Kim S."/>
            <person name="Park M."/>
            <person name="Yeom S.I."/>
            <person name="Kim Y.M."/>
            <person name="Lee J.M."/>
            <person name="Lee H.A."/>
            <person name="Seo E."/>
            <person name="Choi J."/>
            <person name="Cheong K."/>
            <person name="Kim K.T."/>
            <person name="Jung K."/>
            <person name="Lee G.W."/>
            <person name="Oh S.K."/>
            <person name="Bae C."/>
            <person name="Kim S.B."/>
            <person name="Lee H.Y."/>
            <person name="Kim S.Y."/>
            <person name="Kim M.S."/>
            <person name="Kang B.C."/>
            <person name="Jo Y.D."/>
            <person name="Yang H.B."/>
            <person name="Jeong H.J."/>
            <person name="Kang W.H."/>
            <person name="Kwon J.K."/>
            <person name="Shin C."/>
            <person name="Lim J.Y."/>
            <person name="Park J.H."/>
            <person name="Huh J.H."/>
            <person name="Kim J.S."/>
            <person name="Kim B.D."/>
            <person name="Cohen O."/>
            <person name="Paran I."/>
            <person name="Suh M.C."/>
            <person name="Lee S.B."/>
            <person name="Kim Y.K."/>
            <person name="Shin Y."/>
            <person name="Noh S.J."/>
            <person name="Park J."/>
            <person name="Seo Y.S."/>
            <person name="Kwon S.Y."/>
            <person name="Kim H.A."/>
            <person name="Park J.M."/>
            <person name="Kim H.J."/>
            <person name="Choi S.B."/>
            <person name="Bosland P.W."/>
            <person name="Reeves G."/>
            <person name="Jo S.H."/>
            <person name="Lee B.W."/>
            <person name="Cho H.T."/>
            <person name="Choi H.S."/>
            <person name="Lee M.S."/>
            <person name="Yu Y."/>
            <person name="Do Choi Y."/>
            <person name="Park B.S."/>
            <person name="van Deynze A."/>
            <person name="Ashrafi H."/>
            <person name="Hill T."/>
            <person name="Kim W.T."/>
            <person name="Pai H.S."/>
            <person name="Ahn H.K."/>
            <person name="Yeam I."/>
            <person name="Giovannoni J.J."/>
            <person name="Rose J.K."/>
            <person name="Sorensen I."/>
            <person name="Lee S.J."/>
            <person name="Kim R.W."/>
            <person name="Choi I.Y."/>
            <person name="Choi B.S."/>
            <person name="Lim J.S."/>
            <person name="Lee Y.H."/>
            <person name="Choi D."/>
        </authorList>
    </citation>
    <scope>NUCLEOTIDE SEQUENCE [LARGE SCALE GENOMIC DNA]</scope>
    <source>
        <strain evidence="2">cv. CM334</strain>
    </source>
</reference>
<keyword evidence="2" id="KW-1185">Reference proteome</keyword>